<name>A0A5N5G0E6_9ROSA</name>
<accession>A0A5N5G0E6</accession>
<evidence type="ECO:0000313" key="2">
    <source>
        <dbReference type="Proteomes" id="UP000327157"/>
    </source>
</evidence>
<reference evidence="1 2" key="1">
    <citation type="submission" date="2019-09" db="EMBL/GenBank/DDBJ databases">
        <authorList>
            <person name="Ou C."/>
        </authorList>
    </citation>
    <scope>NUCLEOTIDE SEQUENCE [LARGE SCALE GENOMIC DNA]</scope>
    <source>
        <strain evidence="1">S2</strain>
        <tissue evidence="1">Leaf</tissue>
    </source>
</reference>
<reference evidence="1 2" key="3">
    <citation type="submission" date="2019-11" db="EMBL/GenBank/DDBJ databases">
        <title>A de novo genome assembly of a pear dwarfing rootstock.</title>
        <authorList>
            <person name="Wang F."/>
            <person name="Wang J."/>
            <person name="Li S."/>
            <person name="Zhang Y."/>
            <person name="Fang M."/>
            <person name="Ma L."/>
            <person name="Zhao Y."/>
            <person name="Jiang S."/>
        </authorList>
    </citation>
    <scope>NUCLEOTIDE SEQUENCE [LARGE SCALE GENOMIC DNA]</scope>
    <source>
        <strain evidence="1">S2</strain>
        <tissue evidence="1">Leaf</tissue>
    </source>
</reference>
<dbReference type="AlphaFoldDB" id="A0A5N5G0E6"/>
<reference evidence="2" key="2">
    <citation type="submission" date="2019-10" db="EMBL/GenBank/DDBJ databases">
        <title>A de novo genome assembly of a pear dwarfing rootstock.</title>
        <authorList>
            <person name="Wang F."/>
            <person name="Wang J."/>
            <person name="Li S."/>
            <person name="Zhang Y."/>
            <person name="Fang M."/>
            <person name="Ma L."/>
            <person name="Zhao Y."/>
            <person name="Jiang S."/>
        </authorList>
    </citation>
    <scope>NUCLEOTIDE SEQUENCE [LARGE SCALE GENOMIC DNA]</scope>
</reference>
<sequence>MDLQFSFEVSVSNGASRFANFDLWVLEEMQKFMGVWREKRKEKEEKEERWCSGSGSLQKQEQWWRRRGALELEGPSKPG</sequence>
<gene>
    <name evidence="1" type="ORF">D8674_012043</name>
</gene>
<organism evidence="1 2">
    <name type="scientific">Pyrus ussuriensis x Pyrus communis</name>
    <dbReference type="NCBI Taxonomy" id="2448454"/>
    <lineage>
        <taxon>Eukaryota</taxon>
        <taxon>Viridiplantae</taxon>
        <taxon>Streptophyta</taxon>
        <taxon>Embryophyta</taxon>
        <taxon>Tracheophyta</taxon>
        <taxon>Spermatophyta</taxon>
        <taxon>Magnoliopsida</taxon>
        <taxon>eudicotyledons</taxon>
        <taxon>Gunneridae</taxon>
        <taxon>Pentapetalae</taxon>
        <taxon>rosids</taxon>
        <taxon>fabids</taxon>
        <taxon>Rosales</taxon>
        <taxon>Rosaceae</taxon>
        <taxon>Amygdaloideae</taxon>
        <taxon>Maleae</taxon>
        <taxon>Pyrus</taxon>
    </lineage>
</organism>
<proteinExistence type="predicted"/>
<comment type="caution">
    <text evidence="1">The sequence shown here is derived from an EMBL/GenBank/DDBJ whole genome shotgun (WGS) entry which is preliminary data.</text>
</comment>
<protein>
    <submittedName>
        <fullName evidence="1">Uncharacterized protein</fullName>
    </submittedName>
</protein>
<keyword evidence="2" id="KW-1185">Reference proteome</keyword>
<dbReference type="Proteomes" id="UP000327157">
    <property type="component" value="Chromosome 14"/>
</dbReference>
<evidence type="ECO:0000313" key="1">
    <source>
        <dbReference type="EMBL" id="KAB2608875.1"/>
    </source>
</evidence>
<dbReference type="EMBL" id="SMOL01000553">
    <property type="protein sequence ID" value="KAB2608875.1"/>
    <property type="molecule type" value="Genomic_DNA"/>
</dbReference>